<sequence>MQIAPRERDKELAGMTSYIEAFIKKLEFWELNLTDGDTRISTKLPYWRSLLFHPPWKLMSNSLQLLLRRILAKTQKWK</sequence>
<evidence type="ECO:0000313" key="2">
    <source>
        <dbReference type="Proteomes" id="UP001152888"/>
    </source>
</evidence>
<gene>
    <name evidence="1" type="ORF">ACAOBT_LOCUS8361</name>
</gene>
<name>A0A9P0KAR7_ACAOB</name>
<dbReference type="OrthoDB" id="6743767at2759"/>
<dbReference type="EMBL" id="CAKOFQ010006763">
    <property type="protein sequence ID" value="CAH1969348.1"/>
    <property type="molecule type" value="Genomic_DNA"/>
</dbReference>
<dbReference type="Proteomes" id="UP001152888">
    <property type="component" value="Unassembled WGS sequence"/>
</dbReference>
<organism evidence="1 2">
    <name type="scientific">Acanthoscelides obtectus</name>
    <name type="common">Bean weevil</name>
    <name type="synonym">Bruchus obtectus</name>
    <dbReference type="NCBI Taxonomy" id="200917"/>
    <lineage>
        <taxon>Eukaryota</taxon>
        <taxon>Metazoa</taxon>
        <taxon>Ecdysozoa</taxon>
        <taxon>Arthropoda</taxon>
        <taxon>Hexapoda</taxon>
        <taxon>Insecta</taxon>
        <taxon>Pterygota</taxon>
        <taxon>Neoptera</taxon>
        <taxon>Endopterygota</taxon>
        <taxon>Coleoptera</taxon>
        <taxon>Polyphaga</taxon>
        <taxon>Cucujiformia</taxon>
        <taxon>Chrysomeloidea</taxon>
        <taxon>Chrysomelidae</taxon>
        <taxon>Bruchinae</taxon>
        <taxon>Bruchini</taxon>
        <taxon>Acanthoscelides</taxon>
    </lineage>
</organism>
<dbReference type="AlphaFoldDB" id="A0A9P0KAR7"/>
<comment type="caution">
    <text evidence="1">The sequence shown here is derived from an EMBL/GenBank/DDBJ whole genome shotgun (WGS) entry which is preliminary data.</text>
</comment>
<proteinExistence type="predicted"/>
<accession>A0A9P0KAR7</accession>
<evidence type="ECO:0000313" key="1">
    <source>
        <dbReference type="EMBL" id="CAH1969348.1"/>
    </source>
</evidence>
<protein>
    <submittedName>
        <fullName evidence="1">Uncharacterized protein</fullName>
    </submittedName>
</protein>
<keyword evidence="2" id="KW-1185">Reference proteome</keyword>
<reference evidence="1" key="1">
    <citation type="submission" date="2022-03" db="EMBL/GenBank/DDBJ databases">
        <authorList>
            <person name="Sayadi A."/>
        </authorList>
    </citation>
    <scope>NUCLEOTIDE SEQUENCE</scope>
</reference>